<comment type="caution">
    <text evidence="3">The sequence shown here is derived from an EMBL/GenBank/DDBJ whole genome shotgun (WGS) entry which is preliminary data.</text>
</comment>
<keyword evidence="2" id="KW-0436">Ligase</keyword>
<organism evidence="3 4">
    <name type="scientific">Armadillidium nasatum</name>
    <dbReference type="NCBI Taxonomy" id="96803"/>
    <lineage>
        <taxon>Eukaryota</taxon>
        <taxon>Metazoa</taxon>
        <taxon>Ecdysozoa</taxon>
        <taxon>Arthropoda</taxon>
        <taxon>Crustacea</taxon>
        <taxon>Multicrustacea</taxon>
        <taxon>Malacostraca</taxon>
        <taxon>Eumalacostraca</taxon>
        <taxon>Peracarida</taxon>
        <taxon>Isopoda</taxon>
        <taxon>Oniscidea</taxon>
        <taxon>Crinocheta</taxon>
        <taxon>Armadillidiidae</taxon>
        <taxon>Armadillidium</taxon>
    </lineage>
</organism>
<dbReference type="EMBL" id="SEYY01003866">
    <property type="protein sequence ID" value="KAB7504059.1"/>
    <property type="molecule type" value="Genomic_DNA"/>
</dbReference>
<evidence type="ECO:0000313" key="3">
    <source>
        <dbReference type="EMBL" id="KAB7504059.1"/>
    </source>
</evidence>
<evidence type="ECO:0000256" key="1">
    <source>
        <dbReference type="ARBA" id="ARBA00006432"/>
    </source>
</evidence>
<sequence>MMKGYFKNQKATDNTLKNGWIRTGDVGYYDEEEFFYVTDRLKNIIKVDGCQGRTSLRSSEIVDHILFSLICNSQPFELHLLDDVILYNRRMIPRDDSFLCLILDLKE</sequence>
<proteinExistence type="inferred from homology"/>
<protein>
    <submittedName>
        <fullName evidence="3">Uncharacterized protein</fullName>
    </submittedName>
</protein>
<dbReference type="OrthoDB" id="10253869at2759"/>
<dbReference type="Proteomes" id="UP000326759">
    <property type="component" value="Unassembled WGS sequence"/>
</dbReference>
<name>A0A5N5TD01_9CRUS</name>
<evidence type="ECO:0000256" key="2">
    <source>
        <dbReference type="ARBA" id="ARBA00022598"/>
    </source>
</evidence>
<dbReference type="Gene3D" id="2.30.38.10">
    <property type="entry name" value="Luciferase, Domain 3"/>
    <property type="match status" value="1"/>
</dbReference>
<dbReference type="GO" id="GO:0016405">
    <property type="term" value="F:CoA-ligase activity"/>
    <property type="evidence" value="ECO:0007669"/>
    <property type="project" value="TreeGrafter"/>
</dbReference>
<comment type="similarity">
    <text evidence="1">Belongs to the ATP-dependent AMP-binding enzyme family.</text>
</comment>
<accession>A0A5N5TD01</accession>
<dbReference type="PANTHER" id="PTHR24096">
    <property type="entry name" value="LONG-CHAIN-FATTY-ACID--COA LIGASE"/>
    <property type="match status" value="1"/>
</dbReference>
<dbReference type="AlphaFoldDB" id="A0A5N5TD01"/>
<evidence type="ECO:0000313" key="4">
    <source>
        <dbReference type="Proteomes" id="UP000326759"/>
    </source>
</evidence>
<dbReference type="SUPFAM" id="SSF56801">
    <property type="entry name" value="Acetyl-CoA synthetase-like"/>
    <property type="match status" value="1"/>
</dbReference>
<gene>
    <name evidence="3" type="ORF">Anas_13483</name>
</gene>
<reference evidence="3 4" key="1">
    <citation type="journal article" date="2019" name="PLoS Biol.">
        <title>Sex chromosomes control vertical transmission of feminizing Wolbachia symbionts in an isopod.</title>
        <authorList>
            <person name="Becking T."/>
            <person name="Chebbi M.A."/>
            <person name="Giraud I."/>
            <person name="Moumen B."/>
            <person name="Laverre T."/>
            <person name="Caubet Y."/>
            <person name="Peccoud J."/>
            <person name="Gilbert C."/>
            <person name="Cordaux R."/>
        </authorList>
    </citation>
    <scope>NUCLEOTIDE SEQUENCE [LARGE SCALE GENOMIC DNA]</scope>
    <source>
        <strain evidence="3">ANa2</strain>
        <tissue evidence="3">Whole body excluding digestive tract and cuticle</tissue>
    </source>
</reference>
<dbReference type="PANTHER" id="PTHR24096:SF149">
    <property type="entry name" value="AMP-BINDING DOMAIN-CONTAINING PROTEIN-RELATED"/>
    <property type="match status" value="1"/>
</dbReference>
<keyword evidence="4" id="KW-1185">Reference proteome</keyword>